<feature type="domain" description="DUF3885" evidence="1">
    <location>
        <begin position="33"/>
        <end position="192"/>
    </location>
</feature>
<sequence>MPPQRERGTGMTPVDLLEPWQRAYPDVPPVGFLCRRALPERWVRAHSLADAQRYPETPQQLAQALQRYNATAAHVLGEDRDCLLFVARFGADTRLRDDEAAQLRAARPVHVLGHGRGDDAIQVFAAPVRWRSGAFDPLLAGIAEEGTGSTLFFDPAGGGAFAPYDGGADHFLASPEQAARMKTRFAAWLSSRPDGL</sequence>
<reference evidence="2 3" key="1">
    <citation type="submission" date="2015-11" db="EMBL/GenBank/DDBJ databases">
        <title>Genome sequences of Lysobacter enzymogenes strain C3 and Lysobacter antibioticus ATCC 29479.</title>
        <authorList>
            <person name="Kobayashi D.Y."/>
        </authorList>
    </citation>
    <scope>NUCLEOTIDE SEQUENCE [LARGE SCALE GENOMIC DNA]</scope>
    <source>
        <strain evidence="2 3">C3</strain>
    </source>
</reference>
<dbReference type="EMBL" id="CP013140">
    <property type="protein sequence ID" value="ALN57344.1"/>
    <property type="molecule type" value="Genomic_DNA"/>
</dbReference>
<evidence type="ECO:0000313" key="3">
    <source>
        <dbReference type="Proteomes" id="UP000061569"/>
    </source>
</evidence>
<dbReference type="InterPro" id="IPR024976">
    <property type="entry name" value="DUF3885"/>
</dbReference>
<gene>
    <name evidence="2" type="ORF">GLE_1994</name>
</gene>
<organism evidence="2 3">
    <name type="scientific">Lysobacter enzymogenes</name>
    <dbReference type="NCBI Taxonomy" id="69"/>
    <lineage>
        <taxon>Bacteria</taxon>
        <taxon>Pseudomonadati</taxon>
        <taxon>Pseudomonadota</taxon>
        <taxon>Gammaproteobacteria</taxon>
        <taxon>Lysobacterales</taxon>
        <taxon>Lysobacteraceae</taxon>
        <taxon>Lysobacter</taxon>
    </lineage>
</organism>
<name>A0A0S2DFW9_LYSEN</name>
<dbReference type="KEGG" id="lez:GLE_1994"/>
<proteinExistence type="predicted"/>
<dbReference type="PATRIC" id="fig|69.6.peg.1961"/>
<evidence type="ECO:0000259" key="1">
    <source>
        <dbReference type="Pfam" id="PF13021"/>
    </source>
</evidence>
<dbReference type="Pfam" id="PF13021">
    <property type="entry name" value="DUF3885"/>
    <property type="match status" value="1"/>
</dbReference>
<dbReference type="AlphaFoldDB" id="A0A0S2DFW9"/>
<dbReference type="Proteomes" id="UP000061569">
    <property type="component" value="Chromosome"/>
</dbReference>
<protein>
    <recommendedName>
        <fullName evidence="1">DUF3885 domain-containing protein</fullName>
    </recommendedName>
</protein>
<evidence type="ECO:0000313" key="2">
    <source>
        <dbReference type="EMBL" id="ALN57344.1"/>
    </source>
</evidence>
<accession>A0A0S2DFW9</accession>